<evidence type="ECO:0000256" key="3">
    <source>
        <dbReference type="ARBA" id="ARBA00022723"/>
    </source>
</evidence>
<feature type="binding site" evidence="9">
    <location>
        <position position="42"/>
    </location>
    <ligand>
        <name>Zn(2+)</name>
        <dbReference type="ChEBI" id="CHEBI:29105"/>
    </ligand>
</feature>
<dbReference type="InterPro" id="IPR014729">
    <property type="entry name" value="Rossmann-like_a/b/a_fold"/>
</dbReference>
<feature type="domain" description="tRNA synthetases class I catalytic" evidence="10">
    <location>
        <begin position="35"/>
        <end position="338"/>
    </location>
</feature>
<dbReference type="AlphaFoldDB" id="A0A1F6EXA8"/>
<keyword evidence="8 9" id="KW-0030">Aminoacyl-tRNA synthetase</keyword>
<dbReference type="GO" id="GO:0004817">
    <property type="term" value="F:cysteine-tRNA ligase activity"/>
    <property type="evidence" value="ECO:0007669"/>
    <property type="project" value="UniProtKB-UniRule"/>
</dbReference>
<accession>A0A1F6EXA8</accession>
<dbReference type="Pfam" id="PF01406">
    <property type="entry name" value="tRNA-synt_1e"/>
    <property type="match status" value="1"/>
</dbReference>
<comment type="caution">
    <text evidence="12">The sequence shown here is derived from an EMBL/GenBank/DDBJ whole genome shotgun (WGS) entry which is preliminary data.</text>
</comment>
<feature type="short sequence motif" description="'HIGH' region" evidence="9">
    <location>
        <begin position="44"/>
        <end position="54"/>
    </location>
</feature>
<comment type="subcellular location">
    <subcellularLocation>
        <location evidence="9">Cytoplasm</location>
    </subcellularLocation>
</comment>
<evidence type="ECO:0000259" key="10">
    <source>
        <dbReference type="Pfam" id="PF01406"/>
    </source>
</evidence>
<dbReference type="GO" id="GO:0005524">
    <property type="term" value="F:ATP binding"/>
    <property type="evidence" value="ECO:0007669"/>
    <property type="project" value="UniProtKB-UniRule"/>
</dbReference>
<dbReference type="InterPro" id="IPR032678">
    <property type="entry name" value="tRNA-synt_1_cat_dom"/>
</dbReference>
<feature type="binding site" evidence="9">
    <location>
        <position position="263"/>
    </location>
    <ligand>
        <name>Zn(2+)</name>
        <dbReference type="ChEBI" id="CHEBI:29105"/>
    </ligand>
</feature>
<evidence type="ECO:0000256" key="2">
    <source>
        <dbReference type="ARBA" id="ARBA00022598"/>
    </source>
</evidence>
<dbReference type="PANTHER" id="PTHR10890:SF3">
    <property type="entry name" value="CYSTEINE--TRNA LIGASE, CYTOPLASMIC"/>
    <property type="match status" value="1"/>
</dbReference>
<comment type="caution">
    <text evidence="9">Lacks conserved residue(s) required for the propagation of feature annotation.</text>
</comment>
<protein>
    <recommendedName>
        <fullName evidence="9">Cysteine--tRNA ligase</fullName>
        <ecNumber evidence="9">6.1.1.16</ecNumber>
    </recommendedName>
    <alternativeName>
        <fullName evidence="9">Cysteinyl-tRNA synthetase</fullName>
        <shortName evidence="9">CysRS</shortName>
    </alternativeName>
</protein>
<dbReference type="EC" id="6.1.1.16" evidence="9"/>
<dbReference type="HAMAP" id="MF_00041">
    <property type="entry name" value="Cys_tRNA_synth"/>
    <property type="match status" value="1"/>
</dbReference>
<dbReference type="GO" id="GO:0008270">
    <property type="term" value="F:zinc ion binding"/>
    <property type="evidence" value="ECO:0007669"/>
    <property type="project" value="UniProtKB-UniRule"/>
</dbReference>
<comment type="cofactor">
    <cofactor evidence="9">
        <name>Zn(2+)</name>
        <dbReference type="ChEBI" id="CHEBI:29105"/>
    </cofactor>
    <text evidence="9">Binds 1 zinc ion per subunit.</text>
</comment>
<keyword evidence="6 9" id="KW-0067">ATP-binding</keyword>
<dbReference type="Pfam" id="PF23493">
    <property type="entry name" value="CysS_C"/>
    <property type="match status" value="1"/>
</dbReference>
<dbReference type="Gene3D" id="1.20.120.1910">
    <property type="entry name" value="Cysteine-tRNA ligase, C-terminal anti-codon recognition domain"/>
    <property type="match status" value="1"/>
</dbReference>
<dbReference type="PRINTS" id="PR00983">
    <property type="entry name" value="TRNASYNTHCYS"/>
</dbReference>
<comment type="subunit">
    <text evidence="1 9">Monomer.</text>
</comment>
<dbReference type="InterPro" id="IPR056411">
    <property type="entry name" value="CysS_C"/>
</dbReference>
<evidence type="ECO:0000313" key="13">
    <source>
        <dbReference type="Proteomes" id="UP000178811"/>
    </source>
</evidence>
<feature type="binding site" evidence="9">
    <location>
        <position position="294"/>
    </location>
    <ligand>
        <name>ATP</name>
        <dbReference type="ChEBI" id="CHEBI:30616"/>
    </ligand>
</feature>
<dbReference type="Gene3D" id="3.40.50.620">
    <property type="entry name" value="HUPs"/>
    <property type="match status" value="1"/>
</dbReference>
<dbReference type="InterPro" id="IPR024909">
    <property type="entry name" value="Cys-tRNA/MSH_ligase"/>
</dbReference>
<evidence type="ECO:0000256" key="5">
    <source>
        <dbReference type="ARBA" id="ARBA00022833"/>
    </source>
</evidence>
<feature type="binding site" evidence="9">
    <location>
        <position position="234"/>
    </location>
    <ligand>
        <name>Zn(2+)</name>
        <dbReference type="ChEBI" id="CHEBI:29105"/>
    </ligand>
</feature>
<reference evidence="12 13" key="1">
    <citation type="journal article" date="2016" name="Nat. Commun.">
        <title>Thousands of microbial genomes shed light on interconnected biogeochemical processes in an aquifer system.</title>
        <authorList>
            <person name="Anantharaman K."/>
            <person name="Brown C.T."/>
            <person name="Hug L.A."/>
            <person name="Sharon I."/>
            <person name="Castelle C.J."/>
            <person name="Probst A.J."/>
            <person name="Thomas B.C."/>
            <person name="Singh A."/>
            <person name="Wilkins M.J."/>
            <person name="Karaoz U."/>
            <person name="Brodie E.L."/>
            <person name="Williams K.H."/>
            <person name="Hubbard S.S."/>
            <person name="Banfield J.F."/>
        </authorList>
    </citation>
    <scope>NUCLEOTIDE SEQUENCE [LARGE SCALE GENOMIC DNA]</scope>
</reference>
<keyword evidence="2 9" id="KW-0436">Ligase</keyword>
<dbReference type="InterPro" id="IPR009080">
    <property type="entry name" value="tRNAsynth_Ia_anticodon-bd"/>
</dbReference>
<keyword evidence="5 9" id="KW-0862">Zinc</keyword>
<comment type="catalytic activity">
    <reaction evidence="9">
        <text>tRNA(Cys) + L-cysteine + ATP = L-cysteinyl-tRNA(Cys) + AMP + diphosphate</text>
        <dbReference type="Rhea" id="RHEA:17773"/>
        <dbReference type="Rhea" id="RHEA-COMP:9661"/>
        <dbReference type="Rhea" id="RHEA-COMP:9679"/>
        <dbReference type="ChEBI" id="CHEBI:30616"/>
        <dbReference type="ChEBI" id="CHEBI:33019"/>
        <dbReference type="ChEBI" id="CHEBI:35235"/>
        <dbReference type="ChEBI" id="CHEBI:78442"/>
        <dbReference type="ChEBI" id="CHEBI:78517"/>
        <dbReference type="ChEBI" id="CHEBI:456215"/>
        <dbReference type="EC" id="6.1.1.16"/>
    </reaction>
</comment>
<gene>
    <name evidence="9" type="primary">cysS</name>
    <name evidence="12" type="ORF">A3A36_00160</name>
</gene>
<evidence type="ECO:0000313" key="12">
    <source>
        <dbReference type="EMBL" id="OGG78261.1"/>
    </source>
</evidence>
<evidence type="ECO:0000256" key="6">
    <source>
        <dbReference type="ARBA" id="ARBA00022840"/>
    </source>
</evidence>
<dbReference type="SUPFAM" id="SSF52374">
    <property type="entry name" value="Nucleotidylyl transferase"/>
    <property type="match status" value="1"/>
</dbReference>
<keyword evidence="3 9" id="KW-0479">Metal-binding</keyword>
<evidence type="ECO:0000256" key="4">
    <source>
        <dbReference type="ARBA" id="ARBA00022741"/>
    </source>
</evidence>
<dbReference type="PANTHER" id="PTHR10890">
    <property type="entry name" value="CYSTEINYL-TRNA SYNTHETASE"/>
    <property type="match status" value="1"/>
</dbReference>
<evidence type="ECO:0000256" key="9">
    <source>
        <dbReference type="HAMAP-Rule" id="MF_00041"/>
    </source>
</evidence>
<name>A0A1F6EXA8_9BACT</name>
<evidence type="ECO:0000256" key="7">
    <source>
        <dbReference type="ARBA" id="ARBA00022917"/>
    </source>
</evidence>
<proteinExistence type="inferred from homology"/>
<keyword evidence="4 9" id="KW-0547">Nucleotide-binding</keyword>
<evidence type="ECO:0000256" key="1">
    <source>
        <dbReference type="ARBA" id="ARBA00011245"/>
    </source>
</evidence>
<evidence type="ECO:0000259" key="11">
    <source>
        <dbReference type="Pfam" id="PF23493"/>
    </source>
</evidence>
<dbReference type="InterPro" id="IPR015803">
    <property type="entry name" value="Cys-tRNA-ligase"/>
</dbReference>
<evidence type="ECO:0000256" key="8">
    <source>
        <dbReference type="ARBA" id="ARBA00023146"/>
    </source>
</evidence>
<dbReference type="NCBIfam" id="TIGR00435">
    <property type="entry name" value="cysS"/>
    <property type="match status" value="1"/>
</dbReference>
<keyword evidence="7 9" id="KW-0648">Protein biosynthesis</keyword>
<sequence>MFGTRDTTAQDRLPQIFFTNTLSGKKELFISQRPGIATMYSCGPTVYSRQHIGNLRAAVFSDTIARVLKGAHYHVRRVTNITDVGHLVGDDDDGEDKMTVGAKREKTTPEEIANRYTKIYIEDLEDLNIDTDDIQFPRATAYIKEQIALAKTLEEKGFAYYLPDGLYFDTQKFQNYGRLGKISHVQLEAGKRVDVVKGKRHPADFVLWRTAKVNDLQQWNSPWGHGNPGWHIECSAMVRALLGQEIDLHTGGTEHISIHHNNEIAQSEAANGRTFVHYWIHNAHLNIQGEKLAKSTGNAIYLSDVIEKGLHPLSLRYFFLQAHYRTPLSFSWDTLAGAASGLDRLWRTAADIAEESKRVHEPSEARAHFLAALRDDLATPQALGILWESLKSEDYTPGEKWGLLQDAEVHLGLSLLDPPIRGMVQEDEVPKEIKELLARREAVRASKDFKEADRIRGEILNRGYRVDDGPDGSVLTKEQL</sequence>
<keyword evidence="9" id="KW-0963">Cytoplasm</keyword>
<dbReference type="GO" id="GO:0005829">
    <property type="term" value="C:cytosol"/>
    <property type="evidence" value="ECO:0007669"/>
    <property type="project" value="TreeGrafter"/>
</dbReference>
<dbReference type="EMBL" id="MFLW01000018">
    <property type="protein sequence ID" value="OGG78261.1"/>
    <property type="molecule type" value="Genomic_DNA"/>
</dbReference>
<feature type="binding site" evidence="9">
    <location>
        <position position="259"/>
    </location>
    <ligand>
        <name>Zn(2+)</name>
        <dbReference type="ChEBI" id="CHEBI:29105"/>
    </ligand>
</feature>
<dbReference type="SUPFAM" id="SSF47323">
    <property type="entry name" value="Anticodon-binding domain of a subclass of class I aminoacyl-tRNA synthetases"/>
    <property type="match status" value="1"/>
</dbReference>
<comment type="similarity">
    <text evidence="9">Belongs to the class-I aminoacyl-tRNA synthetase family.</text>
</comment>
<feature type="domain" description="Cysteinyl-tRNA ligase anticodon binding" evidence="11">
    <location>
        <begin position="427"/>
        <end position="471"/>
    </location>
</feature>
<dbReference type="GO" id="GO:0006423">
    <property type="term" value="P:cysteinyl-tRNA aminoacylation"/>
    <property type="evidence" value="ECO:0007669"/>
    <property type="project" value="UniProtKB-UniRule"/>
</dbReference>
<organism evidence="12 13">
    <name type="scientific">Candidatus Kaiserbacteria bacterium RIFCSPLOWO2_01_FULL_52_12b</name>
    <dbReference type="NCBI Taxonomy" id="1798509"/>
    <lineage>
        <taxon>Bacteria</taxon>
        <taxon>Candidatus Kaiseribacteriota</taxon>
    </lineage>
</organism>
<dbReference type="Proteomes" id="UP000178811">
    <property type="component" value="Unassembled WGS sequence"/>
</dbReference>